<dbReference type="PANTHER" id="PTHR33392:SF6">
    <property type="entry name" value="POLYISOPRENYL-TEICHOIC ACID--PEPTIDOGLYCAN TEICHOIC ACID TRANSFERASE TAGU"/>
    <property type="match status" value="1"/>
</dbReference>
<evidence type="ECO:0000256" key="2">
    <source>
        <dbReference type="SAM" id="MobiDB-lite"/>
    </source>
</evidence>
<evidence type="ECO:0000259" key="4">
    <source>
        <dbReference type="Pfam" id="PF13399"/>
    </source>
</evidence>
<dbReference type="InterPro" id="IPR027381">
    <property type="entry name" value="LytR/CpsA/Psr_C"/>
</dbReference>
<organism evidence="5 6">
    <name type="scientific">Microcystis aeruginosa Ma_MB_S_20031200_S102</name>
    <dbReference type="NCBI Taxonomy" id="2486254"/>
    <lineage>
        <taxon>Bacteria</taxon>
        <taxon>Bacillati</taxon>
        <taxon>Cyanobacteriota</taxon>
        <taxon>Cyanophyceae</taxon>
        <taxon>Oscillatoriophycideae</taxon>
        <taxon>Chroococcales</taxon>
        <taxon>Microcystaceae</taxon>
        <taxon>Microcystis</taxon>
    </lineage>
</organism>
<dbReference type="Pfam" id="PF03816">
    <property type="entry name" value="LytR_cpsA_psr"/>
    <property type="match status" value="1"/>
</dbReference>
<dbReference type="InterPro" id="IPR004474">
    <property type="entry name" value="LytR_CpsA_psr"/>
</dbReference>
<proteinExistence type="inferred from homology"/>
<comment type="caution">
    <text evidence="5">The sequence shown here is derived from an EMBL/GenBank/DDBJ whole genome shotgun (WGS) entry which is preliminary data.</text>
</comment>
<sequence>MVNKTKSRLKSEKSAKLATKPVKKRRLSGKWFLTALGLTGCALVSATAGAMLAVSLSSTPLRQAALSPEETAAFNNQQAISYQNLQLPALNRPVNILVVGAKVLTSDVKKAQTPDLGYHAPVNSLDGLTDTMLLLRFDPHRQKLTMLSIPRDTRTDIEGYGDKKINEANALGGPALTAETVSHLLEGVAIDRYVRINVQGIEKLIDALGGVTVYVPKDMKYNDFSQHLFIDLKKGEQHLNGEKFLQFARFRYDANGDIGRIQRQQQLMRSLVEQTLKPATLLKMPDIIEVIRTHIDTNLSLEELLALAGFASKTQRADVQMLLLPGDFNGDGRQGISYWLPNQSKIQELVAQHFNHGFFMADTEETTQPTRIAVEDSIDNPEAVQTLVRYLRSLGYENVFVSKSSSPILETTKIIAQKGDNSLAADLHNSLGVGEVLVESTGNLASDVTIKIGQDWPEKSANLSEPPLGN</sequence>
<comment type="similarity">
    <text evidence="1">Belongs to the LytR/CpsA/Psr (LCP) family.</text>
</comment>
<feature type="region of interest" description="Disordered" evidence="2">
    <location>
        <begin position="1"/>
        <end position="21"/>
    </location>
</feature>
<gene>
    <name evidence="5" type="ORF">EWV92_08015</name>
</gene>
<dbReference type="Gene3D" id="3.40.630.190">
    <property type="entry name" value="LCP protein"/>
    <property type="match status" value="1"/>
</dbReference>
<dbReference type="InterPro" id="IPR050922">
    <property type="entry name" value="LytR/CpsA/Psr_CW_biosynth"/>
</dbReference>
<evidence type="ECO:0000259" key="3">
    <source>
        <dbReference type="Pfam" id="PF03816"/>
    </source>
</evidence>
<feature type="domain" description="LytR/CpsA/Psr regulator C-terminal" evidence="4">
    <location>
        <begin position="370"/>
        <end position="456"/>
    </location>
</feature>
<evidence type="ECO:0000313" key="5">
    <source>
        <dbReference type="EMBL" id="TRU38627.1"/>
    </source>
</evidence>
<reference evidence="5 6" key="1">
    <citation type="submission" date="2019-01" db="EMBL/GenBank/DDBJ databases">
        <title>Coherence of Microcystis species and biogeography revealed through population genomics.</title>
        <authorList>
            <person name="Perez-Carrascal O.M."/>
            <person name="Terrat Y."/>
            <person name="Giani A."/>
            <person name="Fortin N."/>
            <person name="Tromas N."/>
            <person name="Shapiro B.J."/>
        </authorList>
    </citation>
    <scope>NUCLEOTIDE SEQUENCE [LARGE SCALE GENOMIC DNA]</scope>
    <source>
        <strain evidence="5">Ma_MB_S_20031200_S102</strain>
    </source>
</reference>
<evidence type="ECO:0000256" key="1">
    <source>
        <dbReference type="ARBA" id="ARBA00006068"/>
    </source>
</evidence>
<feature type="domain" description="Cell envelope-related transcriptional attenuator" evidence="3">
    <location>
        <begin position="129"/>
        <end position="275"/>
    </location>
</feature>
<accession>A0A552EVW9</accession>
<dbReference type="EMBL" id="SFBI01000075">
    <property type="protein sequence ID" value="TRU38627.1"/>
    <property type="molecule type" value="Genomic_DNA"/>
</dbReference>
<dbReference type="PANTHER" id="PTHR33392">
    <property type="entry name" value="POLYISOPRENYL-TEICHOIC ACID--PEPTIDOGLYCAN TEICHOIC ACID TRANSFERASE TAGU"/>
    <property type="match status" value="1"/>
</dbReference>
<evidence type="ECO:0000313" key="6">
    <source>
        <dbReference type="Proteomes" id="UP000317708"/>
    </source>
</evidence>
<dbReference type="NCBIfam" id="TIGR00350">
    <property type="entry name" value="lytR_cpsA_psr"/>
    <property type="match status" value="1"/>
</dbReference>
<name>A0A552EVW9_MICAE</name>
<dbReference type="Pfam" id="PF13399">
    <property type="entry name" value="LytR_C"/>
    <property type="match status" value="1"/>
</dbReference>
<protein>
    <submittedName>
        <fullName evidence="5">LytR family transcriptional regulator</fullName>
    </submittedName>
</protein>
<dbReference type="Proteomes" id="UP000317708">
    <property type="component" value="Unassembled WGS sequence"/>
</dbReference>
<dbReference type="AlphaFoldDB" id="A0A552EVW9"/>